<dbReference type="InterPro" id="IPR024242">
    <property type="entry name" value="NCE101"/>
</dbReference>
<dbReference type="PANTHER" id="PTHR28011:SF1">
    <property type="entry name" value="NON-CLASSICAL EXPORT PROTEIN 1"/>
    <property type="match status" value="1"/>
</dbReference>
<keyword evidence="1" id="KW-1133">Transmembrane helix</keyword>
<feature type="transmembrane region" description="Helical" evidence="1">
    <location>
        <begin position="19"/>
        <end position="36"/>
    </location>
</feature>
<name>A0A3F2Y3L6_DEKBR</name>
<accession>A0A3F2Y3L6</accession>
<dbReference type="OMA" id="MQYPYLI"/>
<dbReference type="PANTHER" id="PTHR28011">
    <property type="entry name" value="NON-CLASSICAL EXPORT PROTEIN 1"/>
    <property type="match status" value="1"/>
</dbReference>
<evidence type="ECO:0000313" key="3">
    <source>
        <dbReference type="Proteomes" id="UP000478008"/>
    </source>
</evidence>
<reference evidence="2 3" key="1">
    <citation type="submission" date="2019-07" db="EMBL/GenBank/DDBJ databases">
        <authorList>
            <person name="Friedrich A."/>
            <person name="Schacherer J."/>
        </authorList>
    </citation>
    <scope>NUCLEOTIDE SEQUENCE [LARGE SCALE GENOMIC DNA]</scope>
</reference>
<dbReference type="Proteomes" id="UP000478008">
    <property type="component" value="Unassembled WGS sequence"/>
</dbReference>
<dbReference type="GO" id="GO:0009306">
    <property type="term" value="P:protein secretion"/>
    <property type="evidence" value="ECO:0007669"/>
    <property type="project" value="InterPro"/>
</dbReference>
<gene>
    <name evidence="2" type="primary">NCE101</name>
    <name evidence="2" type="ORF">DEBR0S2_06304G</name>
</gene>
<dbReference type="Pfam" id="PF11654">
    <property type="entry name" value="NCE101"/>
    <property type="match status" value="1"/>
</dbReference>
<dbReference type="AlphaFoldDB" id="A0A3F2Y3L6"/>
<sequence length="62" mass="7455">MMSPAVQQFQHYPHLISKWMDPIFAISMGVAAYYLYERRVGREPGHTLNELIARKYQRWRSQ</sequence>
<dbReference type="EMBL" id="CABFWN010000002">
    <property type="protein sequence ID" value="VUG17402.1"/>
    <property type="molecule type" value="Genomic_DNA"/>
</dbReference>
<evidence type="ECO:0000256" key="1">
    <source>
        <dbReference type="SAM" id="Phobius"/>
    </source>
</evidence>
<protein>
    <submittedName>
        <fullName evidence="2">DEBR0S2_06304g1_1</fullName>
    </submittedName>
</protein>
<organism evidence="2 3">
    <name type="scientific">Dekkera bruxellensis</name>
    <name type="common">Brettanomyces custersii</name>
    <dbReference type="NCBI Taxonomy" id="5007"/>
    <lineage>
        <taxon>Eukaryota</taxon>
        <taxon>Fungi</taxon>
        <taxon>Dikarya</taxon>
        <taxon>Ascomycota</taxon>
        <taxon>Saccharomycotina</taxon>
        <taxon>Pichiomycetes</taxon>
        <taxon>Pichiales</taxon>
        <taxon>Pichiaceae</taxon>
        <taxon>Brettanomyces</taxon>
    </lineage>
</organism>
<keyword evidence="1" id="KW-0812">Transmembrane</keyword>
<keyword evidence="3" id="KW-1185">Reference proteome</keyword>
<proteinExistence type="predicted"/>
<evidence type="ECO:0000313" key="2">
    <source>
        <dbReference type="EMBL" id="VUG17402.1"/>
    </source>
</evidence>
<keyword evidence="1" id="KW-0472">Membrane</keyword>